<protein>
    <submittedName>
        <fullName evidence="1">Uncharacterized protein</fullName>
    </submittedName>
</protein>
<reference evidence="1" key="2">
    <citation type="submission" date="2020-08" db="EMBL/GenBank/DDBJ databases">
        <authorList>
            <person name="Chen M."/>
            <person name="Teng W."/>
            <person name="Zhao L."/>
            <person name="Hu C."/>
            <person name="Zhou Y."/>
            <person name="Han B."/>
            <person name="Song L."/>
            <person name="Shu W."/>
        </authorList>
    </citation>
    <scope>NUCLEOTIDE SEQUENCE</scope>
    <source>
        <strain evidence="1">FACHB-1375</strain>
    </source>
</reference>
<comment type="caution">
    <text evidence="1">The sequence shown here is derived from an EMBL/GenBank/DDBJ whole genome shotgun (WGS) entry which is preliminary data.</text>
</comment>
<organism evidence="1 2">
    <name type="scientific">Aerosakkonema funiforme FACHB-1375</name>
    <dbReference type="NCBI Taxonomy" id="2949571"/>
    <lineage>
        <taxon>Bacteria</taxon>
        <taxon>Bacillati</taxon>
        <taxon>Cyanobacteriota</taxon>
        <taxon>Cyanophyceae</taxon>
        <taxon>Oscillatoriophycideae</taxon>
        <taxon>Aerosakkonematales</taxon>
        <taxon>Aerosakkonemataceae</taxon>
        <taxon>Aerosakkonema</taxon>
    </lineage>
</organism>
<evidence type="ECO:0000313" key="1">
    <source>
        <dbReference type="EMBL" id="MBD2186088.1"/>
    </source>
</evidence>
<gene>
    <name evidence="1" type="ORF">H6G03_34370</name>
</gene>
<keyword evidence="2" id="KW-1185">Reference proteome</keyword>
<name>A0A926VLW4_9CYAN</name>
<proteinExistence type="predicted"/>
<accession>A0A926VLW4</accession>
<sequence length="67" mass="7683">MGYALDPESIRAYRNTVMVFAHDLWREKDPQTRATLAMYLADAATTLARLEVEEARKLQEEKLAQNA</sequence>
<dbReference type="RefSeq" id="WP_190475057.1">
    <property type="nucleotide sequence ID" value="NZ_JACJPW010000164.1"/>
</dbReference>
<reference evidence="1" key="1">
    <citation type="journal article" date="2015" name="ISME J.">
        <title>Draft Genome Sequence of Streptomyces incarnatus NRRL8089, which Produces the Nucleoside Antibiotic Sinefungin.</title>
        <authorList>
            <person name="Oshima K."/>
            <person name="Hattori M."/>
            <person name="Shimizu H."/>
            <person name="Fukuda K."/>
            <person name="Nemoto M."/>
            <person name="Inagaki K."/>
            <person name="Tamura T."/>
        </authorList>
    </citation>
    <scope>NUCLEOTIDE SEQUENCE</scope>
    <source>
        <strain evidence="1">FACHB-1375</strain>
    </source>
</reference>
<dbReference type="EMBL" id="JACJPW010000164">
    <property type="protein sequence ID" value="MBD2186088.1"/>
    <property type="molecule type" value="Genomic_DNA"/>
</dbReference>
<evidence type="ECO:0000313" key="2">
    <source>
        <dbReference type="Proteomes" id="UP000641646"/>
    </source>
</evidence>
<dbReference type="AlphaFoldDB" id="A0A926VLW4"/>
<dbReference type="Proteomes" id="UP000641646">
    <property type="component" value="Unassembled WGS sequence"/>
</dbReference>